<dbReference type="STRING" id="31234.E3MD79"/>
<evidence type="ECO:0000256" key="1">
    <source>
        <dbReference type="SAM" id="Phobius"/>
    </source>
</evidence>
<protein>
    <submittedName>
        <fullName evidence="2">Uncharacterized protein</fullName>
    </submittedName>
</protein>
<sequence length="822" mass="95665">MSFGQDLTLDFLDLQIKPRPFPPKEPISFICNTFVQLVFFIFCKLQTQLAAIKTNELLVDSIHLPTIYSFFFAEMIMWFRNVKRKVHPFRFFMIGFAFVAAFLFTANIRTVNQVMLPIQNMNRGFRLTSGDSEGESTIDKLLNMNVFGEDEPKSEIELNPLLTYHPFNNTCKFPVPNVYAEDIMPFHLSERMRVLKCEIKVKDYASMDSEGYIYAHPHFVDWPRIEREVECKVDIIEGGLRQDSRNLTKNSIFVKKTVDIPSNERLFVNADAFIVHCYNMSKKAVNPKEPIWKKPFPGMRDKNLPEDEVLRVKDLYSYGDYGNRLRDQVAKSAERYSIDILGFDSTARTMFLRHMPRTVEVMAKLDYHYLYGYTKVADNSMVNLAPILVGDMEEALKKPKFDSSGDININWILPTEDKMDPTKLNFLWKIMKEKYGCETLFNEDISGKSLGLFNYPPTEFQPGFTENPADHYYRVYYLAVYEKWKYEACRDGEQLQNEFINIWKRFAHRYKDICHFGFTFVTTITHEAGLVIEILDEKLADRLSQMHLDGDLENTLSVIMGDHGNRIGAVQRRYHGRIEERMPLMAVRFPTGFKEKYPVEYRNFLDNKFKLTSNFDVHKMLHDFVHMRLGENKAKADEGRGISLLDVIPNTRMCPDVTVAENFCMCMIDVSNVTVPLPKIEKKKVADQKKDQFDVLKKWLKEEKLDDCVDLNSLETGTDFKEMAINPYSRFGLRTKKNATAVEMMKERHKKNAELNYLNFEFTVTGAYTNSEPVSMLVRTELFVEKSTSQLIFEPMIQETPSACHFVSIFDVCQCLRLAIPK</sequence>
<dbReference type="OMA" id="NPADHYY"/>
<keyword evidence="3" id="KW-1185">Reference proteome</keyword>
<evidence type="ECO:0000313" key="3">
    <source>
        <dbReference type="Proteomes" id="UP000008281"/>
    </source>
</evidence>
<dbReference type="PANTHER" id="PTHR10974:SF6">
    <property type="entry name" value="PROTEIN CBG19234"/>
    <property type="match status" value="1"/>
</dbReference>
<name>E3MD79_CAERE</name>
<dbReference type="Pfam" id="PF02995">
    <property type="entry name" value="DUF229"/>
    <property type="match status" value="1"/>
</dbReference>
<dbReference type="CDD" id="cd16021">
    <property type="entry name" value="ALP_like"/>
    <property type="match status" value="1"/>
</dbReference>
<keyword evidence="1" id="KW-1133">Transmembrane helix</keyword>
<reference evidence="2" key="1">
    <citation type="submission" date="2007-07" db="EMBL/GenBank/DDBJ databases">
        <title>PCAP assembly of the Caenorhabditis remanei genome.</title>
        <authorList>
            <consortium name="The Caenorhabditis remanei Sequencing Consortium"/>
            <person name="Wilson R.K."/>
        </authorList>
    </citation>
    <scope>NUCLEOTIDE SEQUENCE [LARGE SCALE GENOMIC DNA]</scope>
    <source>
        <strain evidence="2">PB4641</strain>
    </source>
</reference>
<dbReference type="GeneID" id="9807221"/>
<feature type="transmembrane region" description="Helical" evidence="1">
    <location>
        <begin position="27"/>
        <end position="45"/>
    </location>
</feature>
<evidence type="ECO:0000313" key="2">
    <source>
        <dbReference type="EMBL" id="EFO98925.1"/>
    </source>
</evidence>
<accession>E3MD79</accession>
<organism evidence="3">
    <name type="scientific">Caenorhabditis remanei</name>
    <name type="common">Caenorhabditis vulgaris</name>
    <dbReference type="NCBI Taxonomy" id="31234"/>
    <lineage>
        <taxon>Eukaryota</taxon>
        <taxon>Metazoa</taxon>
        <taxon>Ecdysozoa</taxon>
        <taxon>Nematoda</taxon>
        <taxon>Chromadorea</taxon>
        <taxon>Rhabditida</taxon>
        <taxon>Rhabditina</taxon>
        <taxon>Rhabditomorpha</taxon>
        <taxon>Rhabditoidea</taxon>
        <taxon>Rhabditidae</taxon>
        <taxon>Peloderinae</taxon>
        <taxon>Caenorhabditis</taxon>
    </lineage>
</organism>
<feature type="transmembrane region" description="Helical" evidence="1">
    <location>
        <begin position="91"/>
        <end position="111"/>
    </location>
</feature>
<dbReference type="OrthoDB" id="413313at2759"/>
<dbReference type="InParanoid" id="E3MD79"/>
<dbReference type="eggNOG" id="ENOG502QPJQ">
    <property type="taxonomic scope" value="Eukaryota"/>
</dbReference>
<dbReference type="HOGENOM" id="CLU_378670_0_0_1"/>
<gene>
    <name evidence="2" type="ORF">CRE_19702</name>
</gene>
<dbReference type="PANTHER" id="PTHR10974">
    <property type="entry name" value="FI08016P-RELATED"/>
    <property type="match status" value="1"/>
</dbReference>
<dbReference type="EMBL" id="DS268436">
    <property type="protein sequence ID" value="EFO98925.1"/>
    <property type="molecule type" value="Genomic_DNA"/>
</dbReference>
<dbReference type="GO" id="GO:0005615">
    <property type="term" value="C:extracellular space"/>
    <property type="evidence" value="ECO:0007669"/>
    <property type="project" value="TreeGrafter"/>
</dbReference>
<dbReference type="FunFam" id="3.40.720.10:FF:000017">
    <property type="entry name" value="Predicted protein"/>
    <property type="match status" value="1"/>
</dbReference>
<dbReference type="RefSeq" id="XP_003105917.2">
    <property type="nucleotide sequence ID" value="XM_003105869.2"/>
</dbReference>
<dbReference type="Proteomes" id="UP000008281">
    <property type="component" value="Unassembled WGS sequence"/>
</dbReference>
<dbReference type="CTD" id="9807221"/>
<dbReference type="KEGG" id="crq:GCK72_017021"/>
<dbReference type="InterPro" id="IPR004245">
    <property type="entry name" value="DUF229"/>
</dbReference>
<proteinExistence type="predicted"/>
<keyword evidence="1" id="KW-0472">Membrane</keyword>
<keyword evidence="1" id="KW-0812">Transmembrane</keyword>
<dbReference type="AlphaFoldDB" id="E3MD79"/>